<dbReference type="SUPFAM" id="SSF102114">
    <property type="entry name" value="Radical SAM enzymes"/>
    <property type="match status" value="1"/>
</dbReference>
<dbReference type="InterPro" id="IPR023885">
    <property type="entry name" value="4Fe4S-binding_SPASM_dom"/>
</dbReference>
<dbReference type="InterPro" id="IPR006638">
    <property type="entry name" value="Elp3/MiaA/NifB-like_rSAM"/>
</dbReference>
<evidence type="ECO:0000313" key="6">
    <source>
        <dbReference type="EMBL" id="ACJ75283.1"/>
    </source>
</evidence>
<dbReference type="SMART" id="SM00729">
    <property type="entry name" value="Elp3"/>
    <property type="match status" value="1"/>
</dbReference>
<dbReference type="Proteomes" id="UP000002453">
    <property type="component" value="Chromosome"/>
</dbReference>
<dbReference type="InterPro" id="IPR058240">
    <property type="entry name" value="rSAM_sf"/>
</dbReference>
<keyword evidence="7" id="KW-1185">Reference proteome</keyword>
<dbReference type="InterPro" id="IPR013785">
    <property type="entry name" value="Aldolase_TIM"/>
</dbReference>
<dbReference type="GO" id="GO:0003824">
    <property type="term" value="F:catalytic activity"/>
    <property type="evidence" value="ECO:0007669"/>
    <property type="project" value="InterPro"/>
</dbReference>
<feature type="domain" description="Radical SAM core" evidence="5">
    <location>
        <begin position="62"/>
        <end position="274"/>
    </location>
</feature>
<protein>
    <submittedName>
        <fullName evidence="6">Hypothetical coenzyme PQQ synthesis protein</fullName>
    </submittedName>
</protein>
<dbReference type="EMBL" id="CP001185">
    <property type="protein sequence ID" value="ACJ75283.1"/>
    <property type="molecule type" value="Genomic_DNA"/>
</dbReference>
<dbReference type="CDD" id="cd01335">
    <property type="entry name" value="Radical_SAM"/>
    <property type="match status" value="1"/>
</dbReference>
<dbReference type="PANTHER" id="PTHR11228:SF7">
    <property type="entry name" value="PQQA PEPTIDE CYCLASE"/>
    <property type="match status" value="1"/>
</dbReference>
<dbReference type="PANTHER" id="PTHR11228">
    <property type="entry name" value="RADICAL SAM DOMAIN PROTEIN"/>
    <property type="match status" value="1"/>
</dbReference>
<dbReference type="AlphaFoldDB" id="B7IGR9"/>
<dbReference type="eggNOG" id="COG0535">
    <property type="taxonomic scope" value="Bacteria"/>
</dbReference>
<dbReference type="RefSeq" id="WP_004100422.1">
    <property type="nucleotide sequence ID" value="NC_011653.1"/>
</dbReference>
<reference evidence="6 7" key="1">
    <citation type="journal article" date="2009" name="J. Bacteriol.">
        <title>The genome of Thermosipho africanus TCF52B: lateral genetic connections to the Firmicutes and Archaea.</title>
        <authorList>
            <person name="Nesboe C.L."/>
            <person name="Bapteste E."/>
            <person name="Curtis B."/>
            <person name="Dahle H."/>
            <person name="Lopez P."/>
            <person name="Macleod D."/>
            <person name="Dlutek M."/>
            <person name="Bowman S."/>
            <person name="Zhaxybayeva O."/>
            <person name="Birkeland N.-K."/>
            <person name="Doolittle W.F."/>
        </authorList>
    </citation>
    <scope>NUCLEOTIDE SEQUENCE [LARGE SCALE GENOMIC DNA]</scope>
    <source>
        <strain evidence="6 7">TCF52B</strain>
    </source>
</reference>
<dbReference type="STRING" id="484019.THA_821"/>
<dbReference type="InterPro" id="IPR007197">
    <property type="entry name" value="rSAM"/>
</dbReference>
<dbReference type="PROSITE" id="PS51918">
    <property type="entry name" value="RADICAL_SAM"/>
    <property type="match status" value="1"/>
</dbReference>
<keyword evidence="3" id="KW-0408">Iron</keyword>
<sequence>MKRFFADQKDNYCLCFDSVTLKWIIGEKKLSLSCSNDDRFLIEIFESEDTEDNRLENLTNNLSENNFIGMSILPTFECNLKCLHCFYESGPNKHFVALDEKYIPLIIDFVNENNIENITIGGGEPLIWRHLRKFLEEVLEKTNARIFLLTNGLMINLIEDLLRSSRFNVQISVDAARRETYKRIRGGDFEKLMKNIVKLKEIGVDVALSYTIHSYNKAEVVDFIKKAELVEVNSIHFPIIERYGRAKSNDIIPDSKKLTDLYQFLIYYSFHYNKIKIYFVEEIKLRLLRRITRHNCSALYNQLSLASDGYFYPCSELINDRFKICHISEYKNLKEIIKKFKTRTGIGTPVVEKICPECPIKLLCGGGCRAVELLSGKSFVEAKAESLVCDIFIKSVFTILWELANYELNPPVPIDLLYSKEVLRLVEKYEKQS</sequence>
<keyword evidence="1" id="KW-0949">S-adenosyl-L-methionine</keyword>
<dbReference type="GO" id="GO:0051536">
    <property type="term" value="F:iron-sulfur cluster binding"/>
    <property type="evidence" value="ECO:0007669"/>
    <property type="project" value="UniProtKB-KW"/>
</dbReference>
<dbReference type="Pfam" id="PF04055">
    <property type="entry name" value="Radical_SAM"/>
    <property type="match status" value="1"/>
</dbReference>
<dbReference type="InterPro" id="IPR050377">
    <property type="entry name" value="Radical_SAM_PqqE_MftC-like"/>
</dbReference>
<dbReference type="KEGG" id="taf:THA_821"/>
<name>B7IGR9_THEAB</name>
<evidence type="ECO:0000256" key="3">
    <source>
        <dbReference type="ARBA" id="ARBA00023004"/>
    </source>
</evidence>
<dbReference type="SFLD" id="SFLDS00029">
    <property type="entry name" value="Radical_SAM"/>
    <property type="match status" value="1"/>
</dbReference>
<evidence type="ECO:0000256" key="1">
    <source>
        <dbReference type="ARBA" id="ARBA00022691"/>
    </source>
</evidence>
<keyword evidence="2" id="KW-0479">Metal-binding</keyword>
<evidence type="ECO:0000313" key="7">
    <source>
        <dbReference type="Proteomes" id="UP000002453"/>
    </source>
</evidence>
<evidence type="ECO:0000256" key="2">
    <source>
        <dbReference type="ARBA" id="ARBA00022723"/>
    </source>
</evidence>
<proteinExistence type="predicted"/>
<evidence type="ECO:0000259" key="5">
    <source>
        <dbReference type="PROSITE" id="PS51918"/>
    </source>
</evidence>
<dbReference type="HOGENOM" id="CLU_633027_0_0_0"/>
<dbReference type="Gene3D" id="3.20.20.70">
    <property type="entry name" value="Aldolase class I"/>
    <property type="match status" value="1"/>
</dbReference>
<dbReference type="SFLD" id="SFLDG01067">
    <property type="entry name" value="SPASM/twitch_domain_containing"/>
    <property type="match status" value="1"/>
</dbReference>
<dbReference type="OrthoDB" id="9763993at2"/>
<evidence type="ECO:0000256" key="4">
    <source>
        <dbReference type="ARBA" id="ARBA00023014"/>
    </source>
</evidence>
<accession>B7IGR9</accession>
<dbReference type="NCBIfam" id="TIGR04085">
    <property type="entry name" value="rSAM_more_4Fe4S"/>
    <property type="match status" value="1"/>
</dbReference>
<dbReference type="GO" id="GO:0046872">
    <property type="term" value="F:metal ion binding"/>
    <property type="evidence" value="ECO:0007669"/>
    <property type="project" value="UniProtKB-KW"/>
</dbReference>
<gene>
    <name evidence="6" type="ordered locus">THA_821</name>
</gene>
<dbReference type="SFLD" id="SFLDG01386">
    <property type="entry name" value="main_SPASM_domain-containing"/>
    <property type="match status" value="1"/>
</dbReference>
<keyword evidence="4" id="KW-0411">Iron-sulfur</keyword>
<organism evidence="6 7">
    <name type="scientific">Thermosipho africanus (strain TCF52B)</name>
    <dbReference type="NCBI Taxonomy" id="484019"/>
    <lineage>
        <taxon>Bacteria</taxon>
        <taxon>Thermotogati</taxon>
        <taxon>Thermotogota</taxon>
        <taxon>Thermotogae</taxon>
        <taxon>Thermotogales</taxon>
        <taxon>Fervidobacteriaceae</taxon>
        <taxon>Thermosipho</taxon>
    </lineage>
</organism>